<evidence type="ECO:0000256" key="7">
    <source>
        <dbReference type="ARBA" id="ARBA00040047"/>
    </source>
</evidence>
<keyword evidence="4" id="KW-0931">ER-Golgi transport</keyword>
<comment type="similarity">
    <text evidence="2">Belongs to the SNAP family.</text>
</comment>
<dbReference type="AlphaFoldDB" id="A0A7I4BLK3"/>
<dbReference type="EMBL" id="ABEU02000019">
    <property type="status" value="NOT_ANNOTATED_CDS"/>
    <property type="molecule type" value="Genomic_DNA"/>
</dbReference>
<name>A0A7I4BLK3_PHYPA</name>
<keyword evidence="6" id="KW-0472">Membrane</keyword>
<evidence type="ECO:0000256" key="1">
    <source>
        <dbReference type="ARBA" id="ARBA00004170"/>
    </source>
</evidence>
<dbReference type="EnsemblPlants" id="Pp3c19_23300V3.8">
    <property type="protein sequence ID" value="Pp3c19_23300V3.8"/>
    <property type="gene ID" value="Pp3c19_23300"/>
</dbReference>
<dbReference type="GO" id="GO:0006886">
    <property type="term" value="P:intracellular protein transport"/>
    <property type="evidence" value="ECO:0007669"/>
    <property type="project" value="InterPro"/>
</dbReference>
<keyword evidence="3" id="KW-0813">Transport</keyword>
<dbReference type="GO" id="GO:0016020">
    <property type="term" value="C:membrane"/>
    <property type="evidence" value="ECO:0007669"/>
    <property type="project" value="UniProtKB-SubCell"/>
</dbReference>
<reference evidence="9" key="3">
    <citation type="submission" date="2020-12" db="UniProtKB">
        <authorList>
            <consortium name="EnsemblPlants"/>
        </authorList>
    </citation>
    <scope>IDENTIFICATION</scope>
</reference>
<proteinExistence type="inferred from homology"/>
<evidence type="ECO:0000256" key="5">
    <source>
        <dbReference type="ARBA" id="ARBA00022927"/>
    </source>
</evidence>
<protein>
    <recommendedName>
        <fullName evidence="7">Gamma-soluble NSF attachment protein</fullName>
    </recommendedName>
    <alternativeName>
        <fullName evidence="8">N-ethylmaleimide-sensitive factor attachment protein gamma</fullName>
    </alternativeName>
</protein>
<evidence type="ECO:0000256" key="3">
    <source>
        <dbReference type="ARBA" id="ARBA00022448"/>
    </source>
</evidence>
<evidence type="ECO:0000256" key="6">
    <source>
        <dbReference type="ARBA" id="ARBA00023136"/>
    </source>
</evidence>
<dbReference type="Gene3D" id="1.25.40.10">
    <property type="entry name" value="Tetratricopeptide repeat domain"/>
    <property type="match status" value="1"/>
</dbReference>
<evidence type="ECO:0000313" key="9">
    <source>
        <dbReference type="EnsemblPlants" id="Pp3c19_23300V3.7"/>
    </source>
</evidence>
<comment type="subcellular location">
    <subcellularLocation>
        <location evidence="1">Membrane</location>
        <topology evidence="1">Peripheral membrane protein</topology>
    </subcellularLocation>
</comment>
<evidence type="ECO:0000256" key="2">
    <source>
        <dbReference type="ARBA" id="ARBA00010050"/>
    </source>
</evidence>
<evidence type="ECO:0000256" key="8">
    <source>
        <dbReference type="ARBA" id="ARBA00042485"/>
    </source>
</evidence>
<keyword evidence="5" id="KW-0653">Protein transport</keyword>
<dbReference type="Proteomes" id="UP000006727">
    <property type="component" value="Chromosome 19"/>
</dbReference>
<reference evidence="9 10" key="2">
    <citation type="journal article" date="2018" name="Plant J.">
        <title>The Physcomitrella patens chromosome-scale assembly reveals moss genome structure and evolution.</title>
        <authorList>
            <person name="Lang D."/>
            <person name="Ullrich K.K."/>
            <person name="Murat F."/>
            <person name="Fuchs J."/>
            <person name="Jenkins J."/>
            <person name="Haas F.B."/>
            <person name="Piednoel M."/>
            <person name="Gundlach H."/>
            <person name="Van Bel M."/>
            <person name="Meyberg R."/>
            <person name="Vives C."/>
            <person name="Morata J."/>
            <person name="Symeonidi A."/>
            <person name="Hiss M."/>
            <person name="Muchero W."/>
            <person name="Kamisugi Y."/>
            <person name="Saleh O."/>
            <person name="Blanc G."/>
            <person name="Decker E.L."/>
            <person name="van Gessel N."/>
            <person name="Grimwood J."/>
            <person name="Hayes R.D."/>
            <person name="Graham S.W."/>
            <person name="Gunter L.E."/>
            <person name="McDaniel S.F."/>
            <person name="Hoernstein S.N.W."/>
            <person name="Larsson A."/>
            <person name="Li F.W."/>
            <person name="Perroud P.F."/>
            <person name="Phillips J."/>
            <person name="Ranjan P."/>
            <person name="Rokshar D.S."/>
            <person name="Rothfels C.J."/>
            <person name="Schneider L."/>
            <person name="Shu S."/>
            <person name="Stevenson D.W."/>
            <person name="Thummler F."/>
            <person name="Tillich M."/>
            <person name="Villarreal Aguilar J.C."/>
            <person name="Widiez T."/>
            <person name="Wong G.K."/>
            <person name="Wymore A."/>
            <person name="Zhang Y."/>
            <person name="Zimmer A.D."/>
            <person name="Quatrano R.S."/>
            <person name="Mayer K.F.X."/>
            <person name="Goodstein D."/>
            <person name="Casacuberta J.M."/>
            <person name="Vandepoele K."/>
            <person name="Reski R."/>
            <person name="Cuming A.C."/>
            <person name="Tuskan G.A."/>
            <person name="Maumus F."/>
            <person name="Salse J."/>
            <person name="Schmutz J."/>
            <person name="Rensing S.A."/>
        </authorList>
    </citation>
    <scope>NUCLEOTIDE SEQUENCE [LARGE SCALE GENOMIC DNA]</scope>
    <source>
        <strain evidence="9 10">cv. Gransden 2004</strain>
    </source>
</reference>
<sequence>MLRKSCYRPWTAGKHMESAGQLAKELGLIDEAVDSYRRASELFLHCGKVQPSADVLSRGARAVEDERSEIAVRMYLDACAMLEEDGREQMAFDNYRAAVNLYVKLNRFKDAAAVLVRWGQSADKCHATQSQCKAYLSAVIVHLYDEDLKQAQQCYNDCSQVNAFSRSDQSETAEKLLSAYCEGNPDEIRHVVSSSHIITHLDHTIVRLAKQLPKGDVKAASVVEPGDDELNEEDLT</sequence>
<gene>
    <name evidence="9" type="primary">LOC112272672</name>
</gene>
<dbReference type="Gramene" id="Pp3c19_23300V3.6">
    <property type="protein sequence ID" value="Pp3c19_23300V3.6"/>
    <property type="gene ID" value="Pp3c19_23300"/>
</dbReference>
<dbReference type="EnsemblPlants" id="Pp3c19_23300V3.6">
    <property type="protein sequence ID" value="Pp3c19_23300V3.6"/>
    <property type="gene ID" value="Pp3c19_23300"/>
</dbReference>
<accession>A0A7I4BLK3</accession>
<dbReference type="Gramene" id="Pp3c19_23300V3.7">
    <property type="protein sequence ID" value="Pp3c19_23300V3.7"/>
    <property type="gene ID" value="Pp3c19_23300"/>
</dbReference>
<evidence type="ECO:0000256" key="4">
    <source>
        <dbReference type="ARBA" id="ARBA00022892"/>
    </source>
</evidence>
<dbReference type="Pfam" id="PF14938">
    <property type="entry name" value="SNAP"/>
    <property type="match status" value="1"/>
</dbReference>
<dbReference type="Gramene" id="Pp3c19_23300V3.8">
    <property type="protein sequence ID" value="Pp3c19_23300V3.8"/>
    <property type="gene ID" value="Pp3c19_23300"/>
</dbReference>
<dbReference type="InterPro" id="IPR000744">
    <property type="entry name" value="NSF_attach"/>
</dbReference>
<dbReference type="PANTHER" id="PTHR13768">
    <property type="entry name" value="SOLUBLE NSF ATTACHMENT PROTEIN SNAP"/>
    <property type="match status" value="1"/>
</dbReference>
<dbReference type="PANTHER" id="PTHR13768:SF2">
    <property type="entry name" value="GAMMA-SOLUBLE NSF ATTACHMENT PROTEIN"/>
    <property type="match status" value="1"/>
</dbReference>
<dbReference type="GO" id="GO:0016192">
    <property type="term" value="P:vesicle-mediated transport"/>
    <property type="evidence" value="ECO:0007669"/>
    <property type="project" value="UniProtKB-KW"/>
</dbReference>
<dbReference type="EnsemblPlants" id="Pp3c19_23300V3.7">
    <property type="protein sequence ID" value="Pp3c19_23300V3.7"/>
    <property type="gene ID" value="Pp3c19_23300"/>
</dbReference>
<dbReference type="SUPFAM" id="SSF48452">
    <property type="entry name" value="TPR-like"/>
    <property type="match status" value="1"/>
</dbReference>
<reference evidence="9 10" key="1">
    <citation type="journal article" date="2008" name="Science">
        <title>The Physcomitrella genome reveals evolutionary insights into the conquest of land by plants.</title>
        <authorList>
            <person name="Rensing S."/>
            <person name="Lang D."/>
            <person name="Zimmer A."/>
            <person name="Terry A."/>
            <person name="Salamov A."/>
            <person name="Shapiro H."/>
            <person name="Nishiyama T."/>
            <person name="Perroud P.-F."/>
            <person name="Lindquist E."/>
            <person name="Kamisugi Y."/>
            <person name="Tanahashi T."/>
            <person name="Sakakibara K."/>
            <person name="Fujita T."/>
            <person name="Oishi K."/>
            <person name="Shin-I T."/>
            <person name="Kuroki Y."/>
            <person name="Toyoda A."/>
            <person name="Suzuki Y."/>
            <person name="Hashimoto A."/>
            <person name="Yamaguchi K."/>
            <person name="Sugano A."/>
            <person name="Kohara Y."/>
            <person name="Fujiyama A."/>
            <person name="Anterola A."/>
            <person name="Aoki S."/>
            <person name="Ashton N."/>
            <person name="Barbazuk W.B."/>
            <person name="Barker E."/>
            <person name="Bennetzen J."/>
            <person name="Bezanilla M."/>
            <person name="Blankenship R."/>
            <person name="Cho S.H."/>
            <person name="Dutcher S."/>
            <person name="Estelle M."/>
            <person name="Fawcett J.A."/>
            <person name="Gundlach H."/>
            <person name="Hanada K."/>
            <person name="Heyl A."/>
            <person name="Hicks K.A."/>
            <person name="Hugh J."/>
            <person name="Lohr M."/>
            <person name="Mayer K."/>
            <person name="Melkozernov A."/>
            <person name="Murata T."/>
            <person name="Nelson D."/>
            <person name="Pils B."/>
            <person name="Prigge M."/>
            <person name="Reiss B."/>
            <person name="Renner T."/>
            <person name="Rombauts S."/>
            <person name="Rushton P."/>
            <person name="Sanderfoot A."/>
            <person name="Schween G."/>
            <person name="Shiu S.-H."/>
            <person name="Stueber K."/>
            <person name="Theodoulou F.L."/>
            <person name="Tu H."/>
            <person name="Van de Peer Y."/>
            <person name="Verrier P.J."/>
            <person name="Waters E."/>
            <person name="Wood A."/>
            <person name="Yang L."/>
            <person name="Cove D."/>
            <person name="Cuming A."/>
            <person name="Hasebe M."/>
            <person name="Lucas S."/>
            <person name="Mishler D.B."/>
            <person name="Reski R."/>
            <person name="Grigoriev I."/>
            <person name="Quatrano R.S."/>
            <person name="Boore J.L."/>
        </authorList>
    </citation>
    <scope>NUCLEOTIDE SEQUENCE [LARGE SCALE GENOMIC DNA]</scope>
    <source>
        <strain evidence="9 10">cv. Gransden 2004</strain>
    </source>
</reference>
<evidence type="ECO:0000313" key="10">
    <source>
        <dbReference type="Proteomes" id="UP000006727"/>
    </source>
</evidence>
<keyword evidence="10" id="KW-1185">Reference proteome</keyword>
<organism evidence="9 10">
    <name type="scientific">Physcomitrium patens</name>
    <name type="common">Spreading-leaved earth moss</name>
    <name type="synonym">Physcomitrella patens</name>
    <dbReference type="NCBI Taxonomy" id="3218"/>
    <lineage>
        <taxon>Eukaryota</taxon>
        <taxon>Viridiplantae</taxon>
        <taxon>Streptophyta</taxon>
        <taxon>Embryophyta</taxon>
        <taxon>Bryophyta</taxon>
        <taxon>Bryophytina</taxon>
        <taxon>Bryopsida</taxon>
        <taxon>Funariidae</taxon>
        <taxon>Funariales</taxon>
        <taxon>Funariaceae</taxon>
        <taxon>Physcomitrium</taxon>
    </lineage>
</organism>
<dbReference type="InterPro" id="IPR011990">
    <property type="entry name" value="TPR-like_helical_dom_sf"/>
</dbReference>